<dbReference type="Gene3D" id="3.30.2180.10">
    <property type="entry name" value="ATP12-like"/>
    <property type="match status" value="1"/>
</dbReference>
<organism evidence="5 6">
    <name type="scientific">Minwuia thermotolerans</name>
    <dbReference type="NCBI Taxonomy" id="2056226"/>
    <lineage>
        <taxon>Bacteria</taxon>
        <taxon>Pseudomonadati</taxon>
        <taxon>Pseudomonadota</taxon>
        <taxon>Alphaproteobacteria</taxon>
        <taxon>Minwuiales</taxon>
        <taxon>Minwuiaceae</taxon>
        <taxon>Minwuia</taxon>
    </lineage>
</organism>
<evidence type="ECO:0000256" key="1">
    <source>
        <dbReference type="ARBA" id="ARBA00008231"/>
    </source>
</evidence>
<evidence type="ECO:0000256" key="4">
    <source>
        <dbReference type="SAM" id="Phobius"/>
    </source>
</evidence>
<protein>
    <submittedName>
        <fullName evidence="5">ATPase</fullName>
    </submittedName>
</protein>
<keyword evidence="4" id="KW-0812">Transmembrane</keyword>
<name>A0A2M9FYS9_9PROT</name>
<gene>
    <name evidence="5" type="ORF">CVT23_16825</name>
</gene>
<dbReference type="PANTHER" id="PTHR21013">
    <property type="entry name" value="ATP SYNTHASE MITOCHONDRIAL F1 COMPLEX ASSEMBLY FACTOR 2/ATP12 PROTEIN, MITOCHONDRIAL PRECURSOR"/>
    <property type="match status" value="1"/>
</dbReference>
<dbReference type="EMBL" id="PHIG01000043">
    <property type="protein sequence ID" value="PJK28612.1"/>
    <property type="molecule type" value="Genomic_DNA"/>
</dbReference>
<keyword evidence="6" id="KW-1185">Reference proteome</keyword>
<comment type="similarity">
    <text evidence="1">Belongs to the ATP12 family.</text>
</comment>
<dbReference type="GO" id="GO:0043461">
    <property type="term" value="P:proton-transporting ATP synthase complex assembly"/>
    <property type="evidence" value="ECO:0007669"/>
    <property type="project" value="InterPro"/>
</dbReference>
<dbReference type="RefSeq" id="WP_109796091.1">
    <property type="nucleotide sequence ID" value="NZ_PHIG01000043.1"/>
</dbReference>
<dbReference type="InterPro" id="IPR011419">
    <property type="entry name" value="ATP12_ATP_synth-F1-assembly"/>
</dbReference>
<feature type="transmembrane region" description="Helical" evidence="4">
    <location>
        <begin position="158"/>
        <end position="178"/>
    </location>
</feature>
<dbReference type="OrthoDB" id="9797825at2"/>
<dbReference type="AlphaFoldDB" id="A0A2M9FYS9"/>
<evidence type="ECO:0000313" key="5">
    <source>
        <dbReference type="EMBL" id="PJK28612.1"/>
    </source>
</evidence>
<dbReference type="Gene3D" id="1.10.3580.10">
    <property type="entry name" value="ATP12 ATPase"/>
    <property type="match status" value="1"/>
</dbReference>
<sequence length="229" mass="25457">MKRFYEKVGVEEAPGGWEVRLDGRAMRTPARQPFRLPTRALADLVADEWAAQGEKIDHQSMPLTRMAGTAVDGFAGRREDTRRAVARFAEADMLCYWADQPQRLIERQQAQWRPLLDWAEDRFGARLQVTSSLNPVRQSPAALEALERAVRSYDDFRLAGLSVAAGAAGSLVIGLALVERRVDAAAAFEAAQLDESFQIEEWGEDAEAAHRRAAIRGELARVERLVGAL</sequence>
<accession>A0A2M9FYS9</accession>
<dbReference type="InterPro" id="IPR023335">
    <property type="entry name" value="ATP12_ortho_dom_sf"/>
</dbReference>
<proteinExistence type="inferred from homology"/>
<evidence type="ECO:0000256" key="2">
    <source>
        <dbReference type="ARBA" id="ARBA00022946"/>
    </source>
</evidence>
<dbReference type="SUPFAM" id="SSF160909">
    <property type="entry name" value="ATP12-like"/>
    <property type="match status" value="1"/>
</dbReference>
<comment type="caution">
    <text evidence="5">The sequence shown here is derived from an EMBL/GenBank/DDBJ whole genome shotgun (WGS) entry which is preliminary data.</text>
</comment>
<evidence type="ECO:0000256" key="3">
    <source>
        <dbReference type="ARBA" id="ARBA00023186"/>
    </source>
</evidence>
<keyword evidence="2" id="KW-0809">Transit peptide</keyword>
<keyword evidence="4" id="KW-0472">Membrane</keyword>
<dbReference type="PANTHER" id="PTHR21013:SF10">
    <property type="entry name" value="ATP SYNTHASE MITOCHONDRIAL F1 COMPLEX ASSEMBLY FACTOR 2"/>
    <property type="match status" value="1"/>
</dbReference>
<dbReference type="Pfam" id="PF07542">
    <property type="entry name" value="ATP12"/>
    <property type="match status" value="1"/>
</dbReference>
<keyword evidence="4" id="KW-1133">Transmembrane helix</keyword>
<dbReference type="InterPro" id="IPR042272">
    <property type="entry name" value="ATP12_ATP_synth-F1-assembly_N"/>
</dbReference>
<reference evidence="5 6" key="1">
    <citation type="submission" date="2017-11" db="EMBL/GenBank/DDBJ databases">
        <title>Draft genome sequence of Rhizobiales bacterium SY3-13.</title>
        <authorList>
            <person name="Sun C."/>
        </authorList>
    </citation>
    <scope>NUCLEOTIDE SEQUENCE [LARGE SCALE GENOMIC DNA]</scope>
    <source>
        <strain evidence="5 6">SY3-13</strain>
    </source>
</reference>
<keyword evidence="3" id="KW-0143">Chaperone</keyword>
<evidence type="ECO:0000313" key="6">
    <source>
        <dbReference type="Proteomes" id="UP000229498"/>
    </source>
</evidence>
<dbReference type="Proteomes" id="UP000229498">
    <property type="component" value="Unassembled WGS sequence"/>
</dbReference>